<dbReference type="Gene3D" id="3.30.465.10">
    <property type="match status" value="1"/>
</dbReference>
<dbReference type="EMBL" id="AWNI01000022">
    <property type="protein sequence ID" value="ETS61116.1"/>
    <property type="molecule type" value="Genomic_DNA"/>
</dbReference>
<dbReference type="Gene3D" id="3.30.70.2740">
    <property type="match status" value="1"/>
</dbReference>
<evidence type="ECO:0000259" key="12">
    <source>
        <dbReference type="PROSITE" id="PS51387"/>
    </source>
</evidence>
<gene>
    <name evidence="13" type="ORF">PaG_05064</name>
</gene>
<comment type="subcellular location">
    <subcellularLocation>
        <location evidence="2">Mitochondrion</location>
    </subcellularLocation>
</comment>
<dbReference type="PROSITE" id="PS51387">
    <property type="entry name" value="FAD_PCMH"/>
    <property type="match status" value="1"/>
</dbReference>
<dbReference type="InterPro" id="IPR016169">
    <property type="entry name" value="FAD-bd_PCMH_sub2"/>
</dbReference>
<evidence type="ECO:0000256" key="2">
    <source>
        <dbReference type="ARBA" id="ARBA00004173"/>
    </source>
</evidence>
<dbReference type="GO" id="GO:0008720">
    <property type="term" value="F:D-lactate dehydrogenase (NAD+) activity"/>
    <property type="evidence" value="ECO:0007669"/>
    <property type="project" value="TreeGrafter"/>
</dbReference>
<dbReference type="GO" id="GO:0004458">
    <property type="term" value="F:D-lactate dehydrogenase (cytochrome) activity"/>
    <property type="evidence" value="ECO:0007669"/>
    <property type="project" value="UniProtKB-EC"/>
</dbReference>
<dbReference type="GO" id="GO:0005739">
    <property type="term" value="C:mitochondrion"/>
    <property type="evidence" value="ECO:0007669"/>
    <property type="project" value="UniProtKB-SubCell"/>
</dbReference>
<dbReference type="InterPro" id="IPR016164">
    <property type="entry name" value="FAD-linked_Oxase-like_C"/>
</dbReference>
<keyword evidence="5" id="KW-0274">FAD</keyword>
<sequence>MSTGTFDANKAQNLPEIEKQMAVRCVEHAQTYWNLLEKIKPSSLRLTKLDDEMYEDFQATFPEFAESADPKSVLKVDEEAMKSPAGKEKWRVFINKYENKGFKADFIPICLFALSPVADYNFGTLIRTDASDEYTQFNTTFVTRLQFYVYEIARCRRGLNDWVYEKAQKEAAKEKAKKAASGSNPSTPVSSRLAGLCVDLQRHTFWWWHMGKGKREEADAEHGPDLPNVGGREAVGGGAEPRTQPVHHRHHVNLTEQPERGPSRPSFELFFSPTNNPLVLCTVCKMVFARRFSTRAFGAARCPSTPATSSTRRLLTTSAPRHNVTTGGASGSASASPGSYRNLALGLLAVGLGANAYYLSQRDSKLQLDGPKAVVPSGEYSYSNPQLPFEYGSKQDFEAAIEELKAYFTSQGEAWDDFVTTDDDELERRGLDENGHRSSSEGTKPSVAVYVRDTPDVQQVIRIANKYRMPIVPFSGGTSLEGHYIAPFAGISIDMSRMDKVIAFHPADGDIVVQAGIGWETVNQYCAKNGNQLFFPLDPGPGATIGGMIGTGCSGTNAVRYGTARGEHFLDMKVVLANGEIISTRGGGRARKSSAGFDIGKIIVGAEGTLGIVTEVTLRLAPKMPSDAVAVASFPNVEAASQTVNEILLSGVPVQCIELLDYKMIQSINESNLCGRRYDEKDSLFFKLSGGEAAVAEAKEAITRASVKFGARRESVEFETDKERAAKIWEGRKAALWAVAATNEAPGVKVWTTDVCVPISALPRLVRESQKDFQESGLTGTAIVGHAGDGNFHALIPFNASDSKELQTTTEVVGRLCERAQKLQGTCTGEHGVGMGKIEYLEKELPAATIRVMKAIKLALDPNNLLNPGKLYPHPAAAASS</sequence>
<dbReference type="PANTHER" id="PTHR11748:SF111">
    <property type="entry name" value="D-LACTATE DEHYDROGENASE, MITOCHONDRIAL-RELATED"/>
    <property type="match status" value="1"/>
</dbReference>
<accession>W3VK38</accession>
<dbReference type="InterPro" id="IPR021148">
    <property type="entry name" value="Polysacc_synth_dom"/>
</dbReference>
<dbReference type="Gene3D" id="1.10.3560.10">
    <property type="entry name" value="yst0336 like domain"/>
    <property type="match status" value="1"/>
</dbReference>
<keyword evidence="7" id="KW-0560">Oxidoreductase</keyword>
<keyword evidence="14" id="KW-1185">Reference proteome</keyword>
<dbReference type="InterPro" id="IPR006094">
    <property type="entry name" value="Oxid_FAD_bind_N"/>
</dbReference>
<protein>
    <recommendedName>
        <fullName evidence="9">D-lactate dehydrogenase (cytochrome)</fullName>
        <ecNumber evidence="9">1.1.2.4</ecNumber>
    </recommendedName>
</protein>
<dbReference type="InterPro" id="IPR016166">
    <property type="entry name" value="FAD-bd_PCMH"/>
</dbReference>
<name>W3VK38_MOEAP</name>
<comment type="similarity">
    <text evidence="3">Belongs to the FAD-binding oxidoreductase/transferase type 4 family.</text>
</comment>
<proteinExistence type="inferred from homology"/>
<dbReference type="SUPFAM" id="SSF55103">
    <property type="entry name" value="FAD-linked oxidases, C-terminal domain"/>
    <property type="match status" value="1"/>
</dbReference>
<keyword evidence="6" id="KW-0809">Transit peptide</keyword>
<dbReference type="Proteomes" id="UP000019462">
    <property type="component" value="Unassembled WGS sequence"/>
</dbReference>
<feature type="domain" description="FAD-binding PCMH-type" evidence="12">
    <location>
        <begin position="441"/>
        <end position="623"/>
    </location>
</feature>
<dbReference type="InterPro" id="IPR036318">
    <property type="entry name" value="FAD-bd_PCMH-like_sf"/>
</dbReference>
<evidence type="ECO:0000256" key="4">
    <source>
        <dbReference type="ARBA" id="ARBA00022630"/>
    </source>
</evidence>
<organism evidence="13 14">
    <name type="scientific">Moesziomyces aphidis</name>
    <name type="common">Pseudozyma aphidis</name>
    <dbReference type="NCBI Taxonomy" id="84754"/>
    <lineage>
        <taxon>Eukaryota</taxon>
        <taxon>Fungi</taxon>
        <taxon>Dikarya</taxon>
        <taxon>Basidiomycota</taxon>
        <taxon>Ustilaginomycotina</taxon>
        <taxon>Ustilaginomycetes</taxon>
        <taxon>Ustilaginales</taxon>
        <taxon>Ustilaginaceae</taxon>
        <taxon>Moesziomyces</taxon>
    </lineage>
</organism>
<dbReference type="AlphaFoldDB" id="W3VK38"/>
<dbReference type="HOGENOM" id="CLU_017779_3_3_1"/>
<dbReference type="InterPro" id="IPR023139">
    <property type="entry name" value="PBDC1-like_dom_sf"/>
</dbReference>
<evidence type="ECO:0000256" key="11">
    <source>
        <dbReference type="SAM" id="MobiDB-lite"/>
    </source>
</evidence>
<reference evidence="13 14" key="1">
    <citation type="journal article" date="2014" name="Genome Announc.">
        <title>Genome sequence of the basidiomycetous fungus Pseudozyma aphidis DSM70725, an efficient producer of biosurfactant mannosylerythritol lipids.</title>
        <authorList>
            <person name="Lorenz S."/>
            <person name="Guenther M."/>
            <person name="Grumaz C."/>
            <person name="Rupp S."/>
            <person name="Zibek S."/>
            <person name="Sohn K."/>
        </authorList>
    </citation>
    <scope>NUCLEOTIDE SEQUENCE [LARGE SCALE GENOMIC DNA]</scope>
    <source>
        <strain evidence="14">ATCC 32657 / CBS 517.83 / DSM 70725 / JCM 10318 / NBRC 10182 / NRRL Y-7954 / St-0401</strain>
    </source>
</reference>
<comment type="catalytic activity">
    <reaction evidence="10">
        <text>(R)-lactate + 2 Fe(III)-[cytochrome c] = 2 Fe(II)-[cytochrome c] + pyruvate + 2 H(+)</text>
        <dbReference type="Rhea" id="RHEA:13521"/>
        <dbReference type="Rhea" id="RHEA-COMP:10350"/>
        <dbReference type="Rhea" id="RHEA-COMP:14399"/>
        <dbReference type="ChEBI" id="CHEBI:15361"/>
        <dbReference type="ChEBI" id="CHEBI:15378"/>
        <dbReference type="ChEBI" id="CHEBI:16004"/>
        <dbReference type="ChEBI" id="CHEBI:29033"/>
        <dbReference type="ChEBI" id="CHEBI:29034"/>
        <dbReference type="EC" id="1.1.2.4"/>
    </reaction>
</comment>
<evidence type="ECO:0000256" key="1">
    <source>
        <dbReference type="ARBA" id="ARBA00001974"/>
    </source>
</evidence>
<dbReference type="Pfam" id="PF02913">
    <property type="entry name" value="FAD-oxidase_C"/>
    <property type="match status" value="1"/>
</dbReference>
<dbReference type="EC" id="1.1.2.4" evidence="9"/>
<dbReference type="FunFam" id="3.30.465.10:FF:000014">
    <property type="entry name" value="D-lactate dehydrogenase (Cytochrome), putative"/>
    <property type="match status" value="1"/>
</dbReference>
<keyword evidence="4" id="KW-0285">Flavoprotein</keyword>
<dbReference type="GO" id="GO:0071949">
    <property type="term" value="F:FAD binding"/>
    <property type="evidence" value="ECO:0007669"/>
    <property type="project" value="InterPro"/>
</dbReference>
<evidence type="ECO:0000313" key="13">
    <source>
        <dbReference type="EMBL" id="ETS61116.1"/>
    </source>
</evidence>
<evidence type="ECO:0000256" key="3">
    <source>
        <dbReference type="ARBA" id="ARBA00008000"/>
    </source>
</evidence>
<evidence type="ECO:0000256" key="10">
    <source>
        <dbReference type="ARBA" id="ARBA00051436"/>
    </source>
</evidence>
<keyword evidence="8" id="KW-0496">Mitochondrion</keyword>
<dbReference type="Pfam" id="PF04669">
    <property type="entry name" value="PBDC1"/>
    <property type="match status" value="1"/>
</dbReference>
<dbReference type="Gene3D" id="1.10.45.10">
    <property type="entry name" value="Vanillyl-alcohol Oxidase, Chain A, domain 4"/>
    <property type="match status" value="1"/>
</dbReference>
<evidence type="ECO:0000256" key="9">
    <source>
        <dbReference type="ARBA" id="ARBA00038897"/>
    </source>
</evidence>
<feature type="region of interest" description="Disordered" evidence="11">
    <location>
        <begin position="217"/>
        <end position="245"/>
    </location>
</feature>
<evidence type="ECO:0000256" key="7">
    <source>
        <dbReference type="ARBA" id="ARBA00023002"/>
    </source>
</evidence>
<dbReference type="FunFam" id="3.30.70.2740:FF:000001">
    <property type="entry name" value="D-lactate dehydrogenase mitochondrial"/>
    <property type="match status" value="1"/>
</dbReference>
<dbReference type="PANTHER" id="PTHR11748">
    <property type="entry name" value="D-LACTATE DEHYDROGENASE"/>
    <property type="match status" value="1"/>
</dbReference>
<evidence type="ECO:0000256" key="6">
    <source>
        <dbReference type="ARBA" id="ARBA00022946"/>
    </source>
</evidence>
<comment type="cofactor">
    <cofactor evidence="1">
        <name>FAD</name>
        <dbReference type="ChEBI" id="CHEBI:57692"/>
    </cofactor>
</comment>
<dbReference type="InterPro" id="IPR004113">
    <property type="entry name" value="FAD-bd_oxidored_4_C"/>
</dbReference>
<dbReference type="InterPro" id="IPR016171">
    <property type="entry name" value="Vanillyl_alc_oxidase_C-sub2"/>
</dbReference>
<evidence type="ECO:0000256" key="8">
    <source>
        <dbReference type="ARBA" id="ARBA00023128"/>
    </source>
</evidence>
<dbReference type="SUPFAM" id="SSF56176">
    <property type="entry name" value="FAD-binding/transporter-associated domain-like"/>
    <property type="match status" value="1"/>
</dbReference>
<dbReference type="GO" id="GO:1903457">
    <property type="term" value="P:lactate catabolic process"/>
    <property type="evidence" value="ECO:0007669"/>
    <property type="project" value="TreeGrafter"/>
</dbReference>
<dbReference type="OrthoDB" id="7786253at2759"/>
<comment type="caution">
    <text evidence="13">The sequence shown here is derived from an EMBL/GenBank/DDBJ whole genome shotgun (WGS) entry which is preliminary data.</text>
</comment>
<evidence type="ECO:0000313" key="14">
    <source>
        <dbReference type="Proteomes" id="UP000019462"/>
    </source>
</evidence>
<evidence type="ECO:0000256" key="5">
    <source>
        <dbReference type="ARBA" id="ARBA00022827"/>
    </source>
</evidence>
<dbReference type="Pfam" id="PF01565">
    <property type="entry name" value="FAD_binding_4"/>
    <property type="match status" value="1"/>
</dbReference>
<dbReference type="FunFam" id="1.10.45.10:FF:000001">
    <property type="entry name" value="D-lactate dehydrogenase mitochondrial"/>
    <property type="match status" value="1"/>
</dbReference>